<gene>
    <name evidence="2" type="ORF">JYZ213_LOCUS18858</name>
</gene>
<dbReference type="EMBL" id="CAJNOG010000186">
    <property type="protein sequence ID" value="CAF1054321.1"/>
    <property type="molecule type" value="Genomic_DNA"/>
</dbReference>
<evidence type="ECO:0000313" key="2">
    <source>
        <dbReference type="EMBL" id="CAF1054321.1"/>
    </source>
</evidence>
<evidence type="ECO:0008006" key="4">
    <source>
        <dbReference type="Google" id="ProtNLM"/>
    </source>
</evidence>
<sequence length="873" mass="101011">MESIVLVILLIICATSSGHKCVINRHLEVKVAEFNAADFQETIGNLHVIEVDDRRLCRMRIAIDYISAFQRIQIQFSQQFEDSDLNDAMISFMTLARNTPDSTGNFEIANFIEYACSGNECDKQFLIDHINWLFKIDYIEFEQKIRPLMMGYGKEAGQCFVDSTVTQCRTRKCFGSYIQTEIDNGQWEQACNVNQGFGVLLQISVEFDLYDLNPDAHRIYMLCQYDKCNEMNIMLEVKSIIDHHYNIFPILEMFKYNSANSTTAVKLPVTSDMKYITEQHLSSEFTTNPQSALEFTTNQQSSSEFPADQQSPLEFTTNQQLLSTSVTKSTPSKTTTIENKGRRIQITENLVEFLDLPDEMILCIMNKVKPEGILLCSIVNIGNHRLERIILDKCYSIDLSFDYYCSSYEFLIKRFYSDVLPCIYNRIQSLIITLKHLLYIHVAVKAIDGEILPNLRHVKILSGRRRHYTGTPVTISSHYNSQLHQTPLFSIVPQFVFIEDRFINPILSVIRCSPIMRPIHSFAFDNDAALGIPVNHDKLFFAQSSCLTHISITLRELSDCVRLLNQLDSAVHSFTVSVRTVYLGDVINMSQIESICCPNLKQLTMTVDRNILSYKEYVLPLLQHLSSIEHLTLLLAIDLTKSDNFIDGLHLQRNITSYMPNLCQFHFHIRSILRHASYTEIDTTISQRFIEEQSVDYALDYFNNHYGQCQIYSLPFIGNRLDFISNRFPLFDIKNTFKNVTMLLLYDDIKSFENVFFEHVAQALPRLRTLEISNQLEQEEKTITNPIEFSYLSTLILHKIHMNYAEQLLYQAHLPSLVELVIRNDVLLTIIDQDNRQARNNCSNIETLLIAEPWIKPREIHLKFFPKISMKNL</sequence>
<accession>A0A814KUB6</accession>
<dbReference type="AlphaFoldDB" id="A0A814KUB6"/>
<protein>
    <recommendedName>
        <fullName evidence="4">F-box domain-containing protein</fullName>
    </recommendedName>
</protein>
<name>A0A814KUB6_9BILA</name>
<feature type="chain" id="PRO_5032828199" description="F-box domain-containing protein" evidence="1">
    <location>
        <begin position="19"/>
        <end position="873"/>
    </location>
</feature>
<evidence type="ECO:0000313" key="3">
    <source>
        <dbReference type="Proteomes" id="UP000663845"/>
    </source>
</evidence>
<proteinExistence type="predicted"/>
<evidence type="ECO:0000256" key="1">
    <source>
        <dbReference type="SAM" id="SignalP"/>
    </source>
</evidence>
<reference evidence="2" key="1">
    <citation type="submission" date="2021-02" db="EMBL/GenBank/DDBJ databases">
        <authorList>
            <person name="Nowell W R."/>
        </authorList>
    </citation>
    <scope>NUCLEOTIDE SEQUENCE</scope>
</reference>
<keyword evidence="1" id="KW-0732">Signal</keyword>
<dbReference type="Proteomes" id="UP000663845">
    <property type="component" value="Unassembled WGS sequence"/>
</dbReference>
<comment type="caution">
    <text evidence="2">The sequence shown here is derived from an EMBL/GenBank/DDBJ whole genome shotgun (WGS) entry which is preliminary data.</text>
</comment>
<feature type="signal peptide" evidence="1">
    <location>
        <begin position="1"/>
        <end position="18"/>
    </location>
</feature>
<organism evidence="2 3">
    <name type="scientific">Adineta steineri</name>
    <dbReference type="NCBI Taxonomy" id="433720"/>
    <lineage>
        <taxon>Eukaryota</taxon>
        <taxon>Metazoa</taxon>
        <taxon>Spiralia</taxon>
        <taxon>Gnathifera</taxon>
        <taxon>Rotifera</taxon>
        <taxon>Eurotatoria</taxon>
        <taxon>Bdelloidea</taxon>
        <taxon>Adinetida</taxon>
        <taxon>Adinetidae</taxon>
        <taxon>Adineta</taxon>
    </lineage>
</organism>